<gene>
    <name evidence="2" type="ORF">SAMN02745729_101326</name>
</gene>
<dbReference type="Proteomes" id="UP000242469">
    <property type="component" value="Unassembled WGS sequence"/>
</dbReference>
<feature type="domain" description="HTH cro/C1-type" evidence="1">
    <location>
        <begin position="57"/>
        <end position="111"/>
    </location>
</feature>
<dbReference type="CDD" id="cd00093">
    <property type="entry name" value="HTH_XRE"/>
    <property type="match status" value="1"/>
</dbReference>
<keyword evidence="3" id="KW-1185">Reference proteome</keyword>
<dbReference type="Gene3D" id="1.10.260.40">
    <property type="entry name" value="lambda repressor-like DNA-binding domains"/>
    <property type="match status" value="1"/>
</dbReference>
<proteinExistence type="predicted"/>
<evidence type="ECO:0000313" key="2">
    <source>
        <dbReference type="EMBL" id="SEA04816.1"/>
    </source>
</evidence>
<name>A0A1H3XZM5_9GAMM</name>
<reference evidence="3" key="1">
    <citation type="submission" date="2016-10" db="EMBL/GenBank/DDBJ databases">
        <authorList>
            <person name="Varghese N."/>
            <person name="Submissions S."/>
        </authorList>
    </citation>
    <scope>NUCLEOTIDE SEQUENCE [LARGE SCALE GENOMIC DNA]</scope>
    <source>
        <strain evidence="3">DSM 11526</strain>
    </source>
</reference>
<protein>
    <submittedName>
        <fullName evidence="2">Helix-turn-helix domain-containing protein</fullName>
    </submittedName>
</protein>
<accession>A0A1H3XZM5</accession>
<dbReference type="OrthoDB" id="129597at2"/>
<dbReference type="Pfam" id="PF01381">
    <property type="entry name" value="HTH_3"/>
    <property type="match status" value="1"/>
</dbReference>
<dbReference type="SUPFAM" id="SSF47413">
    <property type="entry name" value="lambda repressor-like DNA-binding domains"/>
    <property type="match status" value="1"/>
</dbReference>
<dbReference type="EMBL" id="FNRJ01000001">
    <property type="protein sequence ID" value="SEA04816.1"/>
    <property type="molecule type" value="Genomic_DNA"/>
</dbReference>
<sequence length="113" mass="12718">MNDLNLPCPEVQVITKGGEPAFAVVPYDQYLVLLGAKHSHVPQRVLDLQYSNNLSRIGAWRKYRGISQRELAQRLNMVQSTITRLERPNVKPRPKTLEQVALALGCTVEQLAP</sequence>
<dbReference type="InterPro" id="IPR010982">
    <property type="entry name" value="Lambda_DNA-bd_dom_sf"/>
</dbReference>
<dbReference type="GO" id="GO:0003677">
    <property type="term" value="F:DNA binding"/>
    <property type="evidence" value="ECO:0007669"/>
    <property type="project" value="InterPro"/>
</dbReference>
<evidence type="ECO:0000313" key="3">
    <source>
        <dbReference type="Proteomes" id="UP000242469"/>
    </source>
</evidence>
<dbReference type="STRING" id="1122198.SAMN02745729_101326"/>
<organism evidence="2 3">
    <name type="scientific">Marinobacterium iners DSM 11526</name>
    <dbReference type="NCBI Taxonomy" id="1122198"/>
    <lineage>
        <taxon>Bacteria</taxon>
        <taxon>Pseudomonadati</taxon>
        <taxon>Pseudomonadota</taxon>
        <taxon>Gammaproteobacteria</taxon>
        <taxon>Oceanospirillales</taxon>
        <taxon>Oceanospirillaceae</taxon>
        <taxon>Marinobacterium</taxon>
    </lineage>
</organism>
<dbReference type="PROSITE" id="PS50943">
    <property type="entry name" value="HTH_CROC1"/>
    <property type="match status" value="1"/>
</dbReference>
<dbReference type="AlphaFoldDB" id="A0A1H3XZM5"/>
<dbReference type="RefSeq" id="WP_091822048.1">
    <property type="nucleotide sequence ID" value="NZ_FNRJ01000001.1"/>
</dbReference>
<dbReference type="InterPro" id="IPR001387">
    <property type="entry name" value="Cro/C1-type_HTH"/>
</dbReference>
<evidence type="ECO:0000259" key="1">
    <source>
        <dbReference type="PROSITE" id="PS50943"/>
    </source>
</evidence>
<dbReference type="SMART" id="SM00530">
    <property type="entry name" value="HTH_XRE"/>
    <property type="match status" value="1"/>
</dbReference>